<protein>
    <recommendedName>
        <fullName evidence="2">SH2 domain-containing protein</fullName>
    </recommendedName>
</protein>
<feature type="domain" description="SH2" evidence="2">
    <location>
        <begin position="7"/>
        <end position="48"/>
    </location>
</feature>
<keyword evidence="4" id="KW-1185">Reference proteome</keyword>
<evidence type="ECO:0000313" key="3">
    <source>
        <dbReference type="EMBL" id="VDN40976.1"/>
    </source>
</evidence>
<reference evidence="3 4" key="1">
    <citation type="submission" date="2018-11" db="EMBL/GenBank/DDBJ databases">
        <authorList>
            <consortium name="Pathogen Informatics"/>
        </authorList>
    </citation>
    <scope>NUCLEOTIDE SEQUENCE [LARGE SCALE GENOMIC DNA]</scope>
</reference>
<accession>A0A3P7RD12</accession>
<dbReference type="Proteomes" id="UP000281553">
    <property type="component" value="Unassembled WGS sequence"/>
</dbReference>
<name>A0A3P7RD12_DIBLA</name>
<dbReference type="InterPro" id="IPR036860">
    <property type="entry name" value="SH2_dom_sf"/>
</dbReference>
<gene>
    <name evidence="3" type="ORF">DILT_LOCUS18400</name>
</gene>
<evidence type="ECO:0000313" key="4">
    <source>
        <dbReference type="Proteomes" id="UP000281553"/>
    </source>
</evidence>
<feature type="region of interest" description="Disordered" evidence="1">
    <location>
        <begin position="61"/>
        <end position="92"/>
    </location>
</feature>
<proteinExistence type="predicted"/>
<feature type="compositionally biased region" description="Basic and acidic residues" evidence="1">
    <location>
        <begin position="80"/>
        <end position="89"/>
    </location>
</feature>
<dbReference type="OrthoDB" id="6233530at2759"/>
<dbReference type="AlphaFoldDB" id="A0A3P7RD12"/>
<dbReference type="EMBL" id="UYRU01100047">
    <property type="protein sequence ID" value="VDN40976.1"/>
    <property type="molecule type" value="Genomic_DNA"/>
</dbReference>
<dbReference type="SUPFAM" id="SSF55550">
    <property type="entry name" value="SH2 domain"/>
    <property type="match status" value="1"/>
</dbReference>
<dbReference type="Pfam" id="PF00017">
    <property type="entry name" value="SH2"/>
    <property type="match status" value="1"/>
</dbReference>
<organism evidence="3 4">
    <name type="scientific">Dibothriocephalus latus</name>
    <name type="common">Fish tapeworm</name>
    <name type="synonym">Diphyllobothrium latum</name>
    <dbReference type="NCBI Taxonomy" id="60516"/>
    <lineage>
        <taxon>Eukaryota</taxon>
        <taxon>Metazoa</taxon>
        <taxon>Spiralia</taxon>
        <taxon>Lophotrochozoa</taxon>
        <taxon>Platyhelminthes</taxon>
        <taxon>Cestoda</taxon>
        <taxon>Eucestoda</taxon>
        <taxon>Diphyllobothriidea</taxon>
        <taxon>Diphyllobothriidae</taxon>
        <taxon>Dibothriocephalus</taxon>
    </lineage>
</organism>
<dbReference type="InterPro" id="IPR000980">
    <property type="entry name" value="SH2"/>
</dbReference>
<evidence type="ECO:0000259" key="2">
    <source>
        <dbReference type="Pfam" id="PF00017"/>
    </source>
</evidence>
<sequence length="113" mass="12882">MDSTPEEEQELLQQSGAYSYLLRLCDSHPGLYTFLLYDGVRIKKYRIEVITLWWSLEDVEPASGDNCAEPPASEDASDASDFHCTEKTQESPVARIKPLPKVLYDSVQRFSHK</sequence>
<evidence type="ECO:0000256" key="1">
    <source>
        <dbReference type="SAM" id="MobiDB-lite"/>
    </source>
</evidence>